<proteinExistence type="predicted"/>
<feature type="compositionally biased region" description="Acidic residues" evidence="1">
    <location>
        <begin position="1114"/>
        <end position="1156"/>
    </location>
</feature>
<dbReference type="Proteomes" id="UP000232323">
    <property type="component" value="Unassembled WGS sequence"/>
</dbReference>
<evidence type="ECO:0000313" key="4">
    <source>
        <dbReference type="Proteomes" id="UP000232323"/>
    </source>
</evidence>
<feature type="region of interest" description="Disordered" evidence="1">
    <location>
        <begin position="934"/>
        <end position="976"/>
    </location>
</feature>
<feature type="region of interest" description="Disordered" evidence="1">
    <location>
        <begin position="403"/>
        <end position="436"/>
    </location>
</feature>
<dbReference type="EMBL" id="BEGY01000006">
    <property type="protein sequence ID" value="GAX74115.1"/>
    <property type="molecule type" value="Genomic_DNA"/>
</dbReference>
<name>A0A250WTH3_9CHLO</name>
<reference evidence="3 4" key="1">
    <citation type="submission" date="2017-08" db="EMBL/GenBank/DDBJ databases">
        <title>Acidophilic green algal genome provides insights into adaptation to an acidic environment.</title>
        <authorList>
            <person name="Hirooka S."/>
            <person name="Hirose Y."/>
            <person name="Kanesaki Y."/>
            <person name="Higuchi S."/>
            <person name="Fujiwara T."/>
            <person name="Onuma R."/>
            <person name="Era A."/>
            <person name="Ohbayashi R."/>
            <person name="Uzuka A."/>
            <person name="Nozaki H."/>
            <person name="Yoshikawa H."/>
            <person name="Miyagishima S.Y."/>
        </authorList>
    </citation>
    <scope>NUCLEOTIDE SEQUENCE [LARGE SCALE GENOMIC DNA]</scope>
    <source>
        <strain evidence="3 4">NIES-2499</strain>
    </source>
</reference>
<dbReference type="InterPro" id="IPR010919">
    <property type="entry name" value="SAND-like_dom_sf"/>
</dbReference>
<gene>
    <name evidence="3" type="ORF">CEUSTIGMA_g1564.t1</name>
</gene>
<evidence type="ECO:0000313" key="3">
    <source>
        <dbReference type="EMBL" id="GAX74115.1"/>
    </source>
</evidence>
<dbReference type="GO" id="GO:0003677">
    <property type="term" value="F:DNA binding"/>
    <property type="evidence" value="ECO:0007669"/>
    <property type="project" value="InterPro"/>
</dbReference>
<feature type="compositionally biased region" description="Basic residues" evidence="1">
    <location>
        <begin position="418"/>
        <end position="427"/>
    </location>
</feature>
<feature type="compositionally biased region" description="Basic and acidic residues" evidence="1">
    <location>
        <begin position="1214"/>
        <end position="1226"/>
    </location>
</feature>
<feature type="region of interest" description="Disordered" evidence="1">
    <location>
        <begin position="1205"/>
        <end position="1226"/>
    </location>
</feature>
<evidence type="ECO:0000256" key="1">
    <source>
        <dbReference type="SAM" id="MobiDB-lite"/>
    </source>
</evidence>
<dbReference type="Gene3D" id="3.10.390.10">
    <property type="entry name" value="SAND domain-like"/>
    <property type="match status" value="1"/>
</dbReference>
<dbReference type="PROSITE" id="PS50864">
    <property type="entry name" value="SAND"/>
    <property type="match status" value="1"/>
</dbReference>
<keyword evidence="4" id="KW-1185">Reference proteome</keyword>
<feature type="region of interest" description="Disordered" evidence="1">
    <location>
        <begin position="763"/>
        <end position="786"/>
    </location>
</feature>
<sequence>MVHYYNTVAHLRDINNDKSSLRVSTNQAKFSVFDGSSAFQIVARLGASIRDAVCAAVEAHAELIGLPSSEPLFKNLSLVQTIHHDGQQSIHHTITITMMNEELSLLFQSGQAAPSLYLMYRHAGVCQDLVEQYAAQGARKEITSVGSFLLGSSALPSPLSLGMAHASGPSDIVQDNLHAAAASNAVQAVRTAYMNQEGGDIQPAKKYRLSIKETQVNDSLCGAKARDAAAAAAGTQVPPSGLIVISSLAGSTLGLPEGALGVSVGTHACAQNDNLKGNQFGSLIDIVPEQGLELLHDQEGVKQPVQDPDIGGGTVTIAEMPNALEQPVGIVSATSNSDMATKQSAAERVEPEQIILRGTAIMEQNGAAAGAADAFPAGTVPSANGAAAKAPDGVPDVAAKKHLSTTVQAAAPPDQQKKKPQGAKKRQSAPAGLEACDVPAAKRGAVVDGKKRLGDVISEAEQQLQGGSTLAKQGDEVAAKEKQLLTEAVMTSSVEKLTQEGAALIGGDQLAGGEERVSALEGGKKKGQKKVAAASVGTGAAAPVIAAAAAAAAETNGADLSIQLLDGSADDAPSPSDLSQKAYGVFCGEKSGKLFLRPENSKESIMIECCCEECKLLTRSQRMMRPPQFEAHGGLGGSRRWKNSIKMRVSPQTAGLPNVLMNSGVWLASIGWESGKGFLDPVMVHPALTQEEAKAAVKAKSAAAARKRKSAPAVMPVSEAVRLGDTPSDDAMAAMKGQTVVDTAEAYHGKDIVLEVVEGGEPIMPRKKKGKSKQGAAEGGGDAAAGLSSRLDSAADADVAVVPSSQVADEKKAEAAVQEVAASSGMNKVKPVDHQARRSAAVERAGVYRSTNQTEAAIDHILSMIDPEDPAGVRLPLHNDADNSNQSDEHHAVASISQSNNMISRFAMPLYPRAAPVSPRRPIAAFSAAGVKQQPACEATTQQHSLESPQRLMSSRSEDHEDDGASYSEFNSVDQEKLSSEEEAMACARCERTETKESLAVCLLLRLLNAGLIRSEKLQEVAISATQQEPLHANNMVPGHQRNSRPDNLEGTVGLTIDGTVVVAESNGGIEMGISDAATMGEREGQHMAGHIQGADEARNDNDETSSSSNESDSGSDSEEGEDGGSEEGESNDEDEDGGSEEGGSSDEDDDDEGADSSDSSMERSSCSSASAGSVSDSAVPADAEEDHLQLTQILKQTLPRNLQSQLDDQASQEEQRKRLERQRVDSFHEDLPRQLITARKLITKRLMQYTNYMRAKRGASLRSRDSVQFKFEDRPSFWPQSLAYSKEVVNDMGWAVAKTLHHTIIQALKRDFPEHDWIST</sequence>
<evidence type="ECO:0000259" key="2">
    <source>
        <dbReference type="PROSITE" id="PS50864"/>
    </source>
</evidence>
<comment type="caution">
    <text evidence="3">The sequence shown here is derived from an EMBL/GenBank/DDBJ whole genome shotgun (WGS) entry which is preliminary data.</text>
</comment>
<feature type="domain" description="SAND" evidence="2">
    <location>
        <begin position="573"/>
        <end position="666"/>
    </location>
</feature>
<feature type="compositionally biased region" description="Polar residues" evidence="1">
    <location>
        <begin position="939"/>
        <end position="955"/>
    </location>
</feature>
<feature type="compositionally biased region" description="Low complexity" evidence="1">
    <location>
        <begin position="1157"/>
        <end position="1182"/>
    </location>
</feature>
<organism evidence="3 4">
    <name type="scientific">Chlamydomonas eustigma</name>
    <dbReference type="NCBI Taxonomy" id="1157962"/>
    <lineage>
        <taxon>Eukaryota</taxon>
        <taxon>Viridiplantae</taxon>
        <taxon>Chlorophyta</taxon>
        <taxon>core chlorophytes</taxon>
        <taxon>Chlorophyceae</taxon>
        <taxon>CS clade</taxon>
        <taxon>Chlamydomonadales</taxon>
        <taxon>Chlamydomonadaceae</taxon>
        <taxon>Chlamydomonas</taxon>
    </lineage>
</organism>
<feature type="region of interest" description="Disordered" evidence="1">
    <location>
        <begin position="1096"/>
        <end position="1183"/>
    </location>
</feature>
<dbReference type="InterPro" id="IPR000770">
    <property type="entry name" value="SAND_dom"/>
</dbReference>
<protein>
    <recommendedName>
        <fullName evidence="2">SAND domain-containing protein</fullName>
    </recommendedName>
</protein>
<accession>A0A250WTH3</accession>